<dbReference type="PANTHER" id="PTHR48090:SF7">
    <property type="entry name" value="RFBJ PROTEIN"/>
    <property type="match status" value="1"/>
</dbReference>
<dbReference type="InterPro" id="IPR001173">
    <property type="entry name" value="Glyco_trans_2-like"/>
</dbReference>
<comment type="caution">
    <text evidence="3">The sequence shown here is derived from an EMBL/GenBank/DDBJ whole genome shotgun (WGS) entry which is preliminary data.</text>
</comment>
<dbReference type="CDD" id="cd04179">
    <property type="entry name" value="DPM_DPG-synthase_like"/>
    <property type="match status" value="1"/>
</dbReference>
<feature type="domain" description="Glycosyltransferase 2-like" evidence="2">
    <location>
        <begin position="5"/>
        <end position="166"/>
    </location>
</feature>
<evidence type="ECO:0000313" key="3">
    <source>
        <dbReference type="EMBL" id="KKR64750.1"/>
    </source>
</evidence>
<keyword evidence="3" id="KW-0808">Transferase</keyword>
<feature type="transmembrane region" description="Helical" evidence="1">
    <location>
        <begin position="230"/>
        <end position="246"/>
    </location>
</feature>
<keyword evidence="1" id="KW-0472">Membrane</keyword>
<dbReference type="EMBL" id="LBZA01000001">
    <property type="protein sequence ID" value="KKR64750.1"/>
    <property type="molecule type" value="Genomic_DNA"/>
</dbReference>
<feature type="transmembrane region" description="Helical" evidence="1">
    <location>
        <begin position="293"/>
        <end position="313"/>
    </location>
</feature>
<dbReference type="AlphaFoldDB" id="A0A0G0UYG0"/>
<proteinExistence type="predicted"/>
<keyword evidence="1" id="KW-1133">Transmembrane helix</keyword>
<evidence type="ECO:0000256" key="1">
    <source>
        <dbReference type="SAM" id="Phobius"/>
    </source>
</evidence>
<reference evidence="3 4" key="1">
    <citation type="journal article" date="2015" name="Nature">
        <title>rRNA introns, odd ribosomes, and small enigmatic genomes across a large radiation of phyla.</title>
        <authorList>
            <person name="Brown C.T."/>
            <person name="Hug L.A."/>
            <person name="Thomas B.C."/>
            <person name="Sharon I."/>
            <person name="Castelle C.J."/>
            <person name="Singh A."/>
            <person name="Wilkins M.J."/>
            <person name="Williams K.H."/>
            <person name="Banfield J.F."/>
        </authorList>
    </citation>
    <scope>NUCLEOTIDE SEQUENCE [LARGE SCALE GENOMIC DNA]</scope>
</reference>
<dbReference type="PANTHER" id="PTHR48090">
    <property type="entry name" value="UNDECAPRENYL-PHOSPHATE 4-DEOXY-4-FORMAMIDO-L-ARABINOSE TRANSFERASE-RELATED"/>
    <property type="match status" value="1"/>
</dbReference>
<organism evidence="3 4">
    <name type="scientific">Candidatus Woesebacteria bacterium GW2011_GWA1_40_43</name>
    <dbReference type="NCBI Taxonomy" id="1618553"/>
    <lineage>
        <taxon>Bacteria</taxon>
        <taxon>Candidatus Woeseibacteriota</taxon>
    </lineage>
</organism>
<keyword evidence="1" id="KW-0812">Transmembrane</keyword>
<dbReference type="SUPFAM" id="SSF53448">
    <property type="entry name" value="Nucleotide-diphospho-sugar transferases"/>
    <property type="match status" value="1"/>
</dbReference>
<dbReference type="GO" id="GO:0016740">
    <property type="term" value="F:transferase activity"/>
    <property type="evidence" value="ECO:0007669"/>
    <property type="project" value="UniProtKB-KW"/>
</dbReference>
<protein>
    <submittedName>
        <fullName evidence="3">Glycosyltransferase, group 2 family protein</fullName>
    </submittedName>
</protein>
<dbReference type="InterPro" id="IPR029044">
    <property type="entry name" value="Nucleotide-diphossugar_trans"/>
</dbReference>
<sequence length="349" mass="40106">MLLTLLIPCLNEEETITDVVETAFRAGKKAKIKNFEILVADNGSNDGSVENVKKQKIARLIKVPVRGYGAALHWGILHAKGKYVLFADADLSYDFFEMSKFLRFIQKNYDLVLGSRMKGSIENGAMPFLNRYIGTPFLTWLIRYMYRLKTTDCNSGMRLVRKDFYKSLHMRSSGMEWASELLCKTALNKGKYSEVPINFYKDQRSVPSHLIRWTDGWRHLKAILLLKPDYLFLLSLILIIFSYFLLKELIVLSLYLFLLSISLFLSTIAAKLLNLVIIKRESKIMDFVIKISIVKIGILITITVAMLSVVPFFSLEIKLLFIGLVVVFDMWVFLIETIKTHLVNPLPEP</sequence>
<name>A0A0G0UYG0_9BACT</name>
<gene>
    <name evidence="3" type="ORF">UU02_C0001G0004</name>
</gene>
<feature type="transmembrane region" description="Helical" evidence="1">
    <location>
        <begin position="252"/>
        <end position="273"/>
    </location>
</feature>
<dbReference type="Pfam" id="PF00535">
    <property type="entry name" value="Glycos_transf_2"/>
    <property type="match status" value="1"/>
</dbReference>
<feature type="transmembrane region" description="Helical" evidence="1">
    <location>
        <begin position="319"/>
        <end position="338"/>
    </location>
</feature>
<evidence type="ECO:0000313" key="4">
    <source>
        <dbReference type="Proteomes" id="UP000034293"/>
    </source>
</evidence>
<dbReference type="Proteomes" id="UP000034293">
    <property type="component" value="Unassembled WGS sequence"/>
</dbReference>
<accession>A0A0G0UYG0</accession>
<evidence type="ECO:0000259" key="2">
    <source>
        <dbReference type="Pfam" id="PF00535"/>
    </source>
</evidence>
<dbReference type="InterPro" id="IPR050256">
    <property type="entry name" value="Glycosyltransferase_2"/>
</dbReference>
<dbReference type="Gene3D" id="3.90.550.10">
    <property type="entry name" value="Spore Coat Polysaccharide Biosynthesis Protein SpsA, Chain A"/>
    <property type="match status" value="1"/>
</dbReference>